<evidence type="ECO:0000256" key="1">
    <source>
        <dbReference type="SAM" id="MobiDB-lite"/>
    </source>
</evidence>
<feature type="region of interest" description="Disordered" evidence="1">
    <location>
        <begin position="1"/>
        <end position="22"/>
    </location>
</feature>
<reference evidence="2" key="1">
    <citation type="journal article" date="2020" name="Microb. Genom.">
        <title>Genetic diversity of clinical and environmental Mucorales isolates obtained from an investigation of mucormycosis cases among solid organ transplant recipients.</title>
        <authorList>
            <person name="Nguyen M.H."/>
            <person name="Kaul D."/>
            <person name="Muto C."/>
            <person name="Cheng S.J."/>
            <person name="Richter R.A."/>
            <person name="Bruno V.M."/>
            <person name="Liu G."/>
            <person name="Beyhan S."/>
            <person name="Sundermann A.J."/>
            <person name="Mounaud S."/>
            <person name="Pasculle A.W."/>
            <person name="Nierman W.C."/>
            <person name="Driscoll E."/>
            <person name="Cumbie R."/>
            <person name="Clancy C.J."/>
            <person name="Dupont C.L."/>
        </authorList>
    </citation>
    <scope>NUCLEOTIDE SEQUENCE</scope>
    <source>
        <strain evidence="2">GL11</strain>
    </source>
</reference>
<evidence type="ECO:0008006" key="4">
    <source>
        <dbReference type="Google" id="ProtNLM"/>
    </source>
</evidence>
<comment type="caution">
    <text evidence="2">The sequence shown here is derived from an EMBL/GenBank/DDBJ whole genome shotgun (WGS) entry which is preliminary data.</text>
</comment>
<protein>
    <recommendedName>
        <fullName evidence="4">Retrotransposon gag domain-containing protein</fullName>
    </recommendedName>
</protein>
<sequence length="174" mass="19834">MASLSEVISPVSDNPTGDRANMVNNTPIIVAGETSIKSPPTFTGSGFSDMEDPLKFLEDFKEAAIWNNWVLDSRKKELFYRCLKGHAKDWYVGEIMEMPNYSGLAFDAPRNESSVVSRFKKKFVTPRWYLKYEERFDERVQGVNEPVSQYVCAKRAVLIARLNKKLNKKTIAAI</sequence>
<dbReference type="EMBL" id="JAANQT010006556">
    <property type="protein sequence ID" value="KAG1291021.1"/>
    <property type="molecule type" value="Genomic_DNA"/>
</dbReference>
<accession>A0A9P7BK28</accession>
<dbReference type="AlphaFoldDB" id="A0A9P7BK28"/>
<dbReference type="Proteomes" id="UP000716291">
    <property type="component" value="Unassembled WGS sequence"/>
</dbReference>
<evidence type="ECO:0000313" key="2">
    <source>
        <dbReference type="EMBL" id="KAG1291021.1"/>
    </source>
</evidence>
<gene>
    <name evidence="2" type="ORF">G6F64_013846</name>
</gene>
<dbReference type="PANTHER" id="PTHR33194:SF4">
    <property type="entry name" value="CCHC-TYPE DOMAIN-CONTAINING PROTEIN"/>
    <property type="match status" value="1"/>
</dbReference>
<keyword evidence="3" id="KW-1185">Reference proteome</keyword>
<evidence type="ECO:0000313" key="3">
    <source>
        <dbReference type="Proteomes" id="UP000716291"/>
    </source>
</evidence>
<proteinExistence type="predicted"/>
<name>A0A9P7BK28_RHIOR</name>
<dbReference type="PANTHER" id="PTHR33194">
    <property type="entry name" value="ZINC KNUCKLE DOMAINCONTAINING PROTEIN"/>
    <property type="match status" value="1"/>
</dbReference>
<organism evidence="2 3">
    <name type="scientific">Rhizopus oryzae</name>
    <name type="common">Mucormycosis agent</name>
    <name type="synonym">Rhizopus arrhizus var. delemar</name>
    <dbReference type="NCBI Taxonomy" id="64495"/>
    <lineage>
        <taxon>Eukaryota</taxon>
        <taxon>Fungi</taxon>
        <taxon>Fungi incertae sedis</taxon>
        <taxon>Mucoromycota</taxon>
        <taxon>Mucoromycotina</taxon>
        <taxon>Mucoromycetes</taxon>
        <taxon>Mucorales</taxon>
        <taxon>Mucorineae</taxon>
        <taxon>Rhizopodaceae</taxon>
        <taxon>Rhizopus</taxon>
    </lineage>
</organism>